<dbReference type="InterPro" id="IPR023393">
    <property type="entry name" value="START-like_dom_sf"/>
</dbReference>
<sequence length="229" mass="26633">MNGRKIVSKITVYLLGTIAILLALMQVIQFYWKMSGSSEWQLEIDKNGVQVYSMKSPGKGLKRVKAHVDVQANMHSVIAFFQDQTTCPEFGCLEAKIIDRKSPQLYYSEFKYPFPMNHSVRQFVVKSQFVQDAGTGIVYYYHTAAPHVLPVDDCCFRVTEFNVHYRFIPKENGIIEIEMQRDFNPGVYFPDFMLNKIFVNGAFRVLSRFQSFVDREKYRNAHFDFITVS</sequence>
<accession>A0ABY9E839</accession>
<dbReference type="Gene3D" id="3.30.530.20">
    <property type="match status" value="1"/>
</dbReference>
<keyword evidence="1" id="KW-0812">Transmembrane</keyword>
<evidence type="ECO:0000313" key="2">
    <source>
        <dbReference type="EMBL" id="WKD49185.1"/>
    </source>
</evidence>
<dbReference type="RefSeq" id="WP_301414974.1">
    <property type="nucleotide sequence ID" value="NZ_CP098023.1"/>
</dbReference>
<evidence type="ECO:0000256" key="1">
    <source>
        <dbReference type="SAM" id="Phobius"/>
    </source>
</evidence>
<gene>
    <name evidence="2" type="ORF">M8T91_14975</name>
</gene>
<name>A0ABY9E839_9GAMM</name>
<dbReference type="EMBL" id="CP098023">
    <property type="protein sequence ID" value="WKD49185.1"/>
    <property type="molecule type" value="Genomic_DNA"/>
</dbReference>
<keyword evidence="1" id="KW-0472">Membrane</keyword>
<dbReference type="SUPFAM" id="SSF55961">
    <property type="entry name" value="Bet v1-like"/>
    <property type="match status" value="1"/>
</dbReference>
<protein>
    <recommendedName>
        <fullName evidence="4">START domain-containing protein</fullName>
    </recommendedName>
</protein>
<keyword evidence="1" id="KW-1133">Transmembrane helix</keyword>
<feature type="transmembrane region" description="Helical" evidence="1">
    <location>
        <begin position="12"/>
        <end position="32"/>
    </location>
</feature>
<dbReference type="Proteomes" id="UP001321520">
    <property type="component" value="Chromosome"/>
</dbReference>
<keyword evidence="3" id="KW-1185">Reference proteome</keyword>
<evidence type="ECO:0000313" key="3">
    <source>
        <dbReference type="Proteomes" id="UP001321520"/>
    </source>
</evidence>
<evidence type="ECO:0008006" key="4">
    <source>
        <dbReference type="Google" id="ProtNLM"/>
    </source>
</evidence>
<reference evidence="2 3" key="1">
    <citation type="submission" date="2022-05" db="EMBL/GenBank/DDBJ databases">
        <title>Microbulbifer sp. nov., isolated from sponge.</title>
        <authorList>
            <person name="Gao L."/>
        </authorList>
    </citation>
    <scope>NUCLEOTIDE SEQUENCE [LARGE SCALE GENOMIC DNA]</scope>
    <source>
        <strain evidence="2 3">MI-G</strain>
    </source>
</reference>
<proteinExistence type="predicted"/>
<organism evidence="2 3">
    <name type="scientific">Microbulbifer spongiae</name>
    <dbReference type="NCBI Taxonomy" id="2944933"/>
    <lineage>
        <taxon>Bacteria</taxon>
        <taxon>Pseudomonadati</taxon>
        <taxon>Pseudomonadota</taxon>
        <taxon>Gammaproteobacteria</taxon>
        <taxon>Cellvibrionales</taxon>
        <taxon>Microbulbiferaceae</taxon>
        <taxon>Microbulbifer</taxon>
    </lineage>
</organism>